<evidence type="ECO:0000313" key="3">
    <source>
        <dbReference type="Proteomes" id="UP001295684"/>
    </source>
</evidence>
<evidence type="ECO:0000313" key="2">
    <source>
        <dbReference type="EMBL" id="CAI2362191.1"/>
    </source>
</evidence>
<proteinExistence type="predicted"/>
<sequence length="568" mass="66737">MERRGYDEYYYGSRYYAGSKYRHTDHRYAPKVVRSSIKYDYEGPIRQINLDNEELKKILSIREDEVRILQSEIQTFKSNETNKEKEKESRALQLSQTEKRIVSLTQKIADSKTKLQNLQGGDRKADLQRLLEIMSTKQNEEDEMQARFDKLKKELALLKEDGRKLQASANEKETEIEEFEDEQQAKQISEKQEIESLELILSTSKKDAEQLDTKIGEEDLRIRDIDVLNKEIEIINEEIKVRKEDFDELKDDLHVLKEEVKDLRGKALKIRIEKAQNEKQVSQYKNDIMVFKKNIEELTDAINKLCEAKDKSNAAPGVNGNRSRYYGNSLRGLYDIRTSPYAYQERPTYSRSSSLGRKTISHPEEYTSCSRYSSFERTVHKDPEVIELCNKKKFELKHSRVFNLYNSRNDTCERLDRNSLDHSQARHHNTIEYDRPYGERHSRRLKQRLLSSKNHTSILNRLLEYPKASAALDRMQDFDIFELADQQTDNRISSVESIFDEYSQQNQNKPQKRSRIKKVFNAAMNMMRKRENAPLKKVDSIQAIQCGKRCTSTKTKADAKTICTVSKW</sequence>
<dbReference type="Proteomes" id="UP001295684">
    <property type="component" value="Unassembled WGS sequence"/>
</dbReference>
<keyword evidence="3" id="KW-1185">Reference proteome</keyword>
<reference evidence="2" key="1">
    <citation type="submission" date="2023-07" db="EMBL/GenBank/DDBJ databases">
        <authorList>
            <consortium name="AG Swart"/>
            <person name="Singh M."/>
            <person name="Singh A."/>
            <person name="Seah K."/>
            <person name="Emmerich C."/>
        </authorList>
    </citation>
    <scope>NUCLEOTIDE SEQUENCE</scope>
    <source>
        <strain evidence="2">DP1</strain>
    </source>
</reference>
<evidence type="ECO:0000256" key="1">
    <source>
        <dbReference type="SAM" id="Coils"/>
    </source>
</evidence>
<comment type="caution">
    <text evidence="2">The sequence shown here is derived from an EMBL/GenBank/DDBJ whole genome shotgun (WGS) entry which is preliminary data.</text>
</comment>
<accession>A0AAD1X923</accession>
<gene>
    <name evidence="2" type="ORF">ECRASSUSDP1_LOCUS3513</name>
</gene>
<feature type="coiled-coil region" evidence="1">
    <location>
        <begin position="52"/>
        <end position="189"/>
    </location>
</feature>
<feature type="coiled-coil region" evidence="1">
    <location>
        <begin position="225"/>
        <end position="315"/>
    </location>
</feature>
<keyword evidence="1" id="KW-0175">Coiled coil</keyword>
<organism evidence="2 3">
    <name type="scientific">Euplotes crassus</name>
    <dbReference type="NCBI Taxonomy" id="5936"/>
    <lineage>
        <taxon>Eukaryota</taxon>
        <taxon>Sar</taxon>
        <taxon>Alveolata</taxon>
        <taxon>Ciliophora</taxon>
        <taxon>Intramacronucleata</taxon>
        <taxon>Spirotrichea</taxon>
        <taxon>Hypotrichia</taxon>
        <taxon>Euplotida</taxon>
        <taxon>Euplotidae</taxon>
        <taxon>Moneuplotes</taxon>
    </lineage>
</organism>
<dbReference type="AlphaFoldDB" id="A0AAD1X923"/>
<dbReference type="EMBL" id="CAMPGE010003357">
    <property type="protein sequence ID" value="CAI2362191.1"/>
    <property type="molecule type" value="Genomic_DNA"/>
</dbReference>
<protein>
    <submittedName>
        <fullName evidence="2">Uncharacterized protein</fullName>
    </submittedName>
</protein>
<name>A0AAD1X923_EUPCR</name>